<gene>
    <name evidence="1" type="ORF">MCC93_26060</name>
</gene>
<evidence type="ECO:0000313" key="1">
    <source>
        <dbReference type="EMBL" id="KIC05938.1"/>
    </source>
</evidence>
<evidence type="ECO:0000313" key="2">
    <source>
        <dbReference type="Proteomes" id="UP000031390"/>
    </source>
</evidence>
<dbReference type="AlphaFoldDB" id="A0A0C1EAU0"/>
<proteinExistence type="predicted"/>
<organism evidence="1 2">
    <name type="scientific">Morococcus cerebrosus</name>
    <dbReference type="NCBI Taxonomy" id="1056807"/>
    <lineage>
        <taxon>Bacteria</taxon>
        <taxon>Pseudomonadati</taxon>
        <taxon>Pseudomonadota</taxon>
        <taxon>Betaproteobacteria</taxon>
        <taxon>Neisseriales</taxon>
        <taxon>Neisseriaceae</taxon>
        <taxon>Morococcus</taxon>
    </lineage>
</organism>
<comment type="caution">
    <text evidence="1">The sequence shown here is derived from an EMBL/GenBank/DDBJ whole genome shotgun (WGS) entry which is preliminary data.</text>
</comment>
<protein>
    <submittedName>
        <fullName evidence="1">Nitroreductase</fullName>
    </submittedName>
</protein>
<accession>A0A0C1EAU0</accession>
<name>A0A0C1EAU0_9NEIS</name>
<reference evidence="1 2" key="1">
    <citation type="submission" date="2014-12" db="EMBL/GenBank/DDBJ databases">
        <title>Genome sequence of Morococcus cerebrosus.</title>
        <authorList>
            <person name="Shin S.-K."/>
            <person name="Yi H."/>
        </authorList>
    </citation>
    <scope>NUCLEOTIDE SEQUENCE [LARGE SCALE GENOMIC DNA]</scope>
    <source>
        <strain evidence="1 2">CIP 81.93</strain>
    </source>
</reference>
<dbReference type="Proteomes" id="UP000031390">
    <property type="component" value="Unassembled WGS sequence"/>
</dbReference>
<dbReference type="EMBL" id="JUFZ01000135">
    <property type="protein sequence ID" value="KIC05938.1"/>
    <property type="molecule type" value="Genomic_DNA"/>
</dbReference>
<sequence length="57" mass="6797">MPEEKIEIRSSENIKTFQTTFFACVMGRGGRKERRNPTVFKESELLLCQETFRMTFF</sequence>